<gene>
    <name evidence="2" type="ORF">ACFQGB_10735</name>
</gene>
<keyword evidence="3" id="KW-1185">Reference proteome</keyword>
<protein>
    <submittedName>
        <fullName evidence="2">Pyridoxamine 5'-phosphate oxidase family protein</fullName>
    </submittedName>
</protein>
<feature type="region of interest" description="Disordered" evidence="1">
    <location>
        <begin position="140"/>
        <end position="162"/>
    </location>
</feature>
<accession>A0ABD5VCR8</accession>
<comment type="caution">
    <text evidence="2">The sequence shown here is derived from an EMBL/GenBank/DDBJ whole genome shotgun (WGS) entry which is preliminary data.</text>
</comment>
<dbReference type="AlphaFoldDB" id="A0ABD5VCR8"/>
<name>A0ABD5VCR8_9EURY</name>
<dbReference type="InterPro" id="IPR024747">
    <property type="entry name" value="Pyridox_Oxase-rel"/>
</dbReference>
<proteinExistence type="predicted"/>
<reference evidence="2 3" key="1">
    <citation type="journal article" date="2019" name="Int. J. Syst. Evol. Microbiol.">
        <title>The Global Catalogue of Microorganisms (GCM) 10K type strain sequencing project: providing services to taxonomists for standard genome sequencing and annotation.</title>
        <authorList>
            <consortium name="The Broad Institute Genomics Platform"/>
            <consortium name="The Broad Institute Genome Sequencing Center for Infectious Disease"/>
            <person name="Wu L."/>
            <person name="Ma J."/>
        </authorList>
    </citation>
    <scope>NUCLEOTIDE SEQUENCE [LARGE SCALE GENOMIC DNA]</scope>
    <source>
        <strain evidence="2 3">GX26</strain>
    </source>
</reference>
<dbReference type="EMBL" id="JBHSXN010000002">
    <property type="protein sequence ID" value="MFC6953339.1"/>
    <property type="molecule type" value="Genomic_DNA"/>
</dbReference>
<dbReference type="SUPFAM" id="SSF50475">
    <property type="entry name" value="FMN-binding split barrel"/>
    <property type="match status" value="1"/>
</dbReference>
<evidence type="ECO:0000313" key="2">
    <source>
        <dbReference type="EMBL" id="MFC6953339.1"/>
    </source>
</evidence>
<evidence type="ECO:0000256" key="1">
    <source>
        <dbReference type="SAM" id="MobiDB-lite"/>
    </source>
</evidence>
<dbReference type="Pfam" id="PF12900">
    <property type="entry name" value="Pyridox_ox_2"/>
    <property type="match status" value="1"/>
</dbReference>
<dbReference type="Gene3D" id="2.30.110.10">
    <property type="entry name" value="Electron Transport, Fmn-binding Protein, Chain A"/>
    <property type="match status" value="1"/>
</dbReference>
<organism evidence="2 3">
    <name type="scientific">Halorubellus litoreus</name>
    <dbReference type="NCBI Taxonomy" id="755308"/>
    <lineage>
        <taxon>Archaea</taxon>
        <taxon>Methanobacteriati</taxon>
        <taxon>Methanobacteriota</taxon>
        <taxon>Stenosarchaea group</taxon>
        <taxon>Halobacteria</taxon>
        <taxon>Halobacteriales</taxon>
        <taxon>Halorubellaceae</taxon>
        <taxon>Halorubellus</taxon>
    </lineage>
</organism>
<evidence type="ECO:0000313" key="3">
    <source>
        <dbReference type="Proteomes" id="UP001596395"/>
    </source>
</evidence>
<dbReference type="RefSeq" id="WP_336350300.1">
    <property type="nucleotide sequence ID" value="NZ_JAZAQL010000002.1"/>
</dbReference>
<dbReference type="Proteomes" id="UP001596395">
    <property type="component" value="Unassembled WGS sequence"/>
</dbReference>
<sequence length="162" mass="17730">MAGKQATPMDALDIASFLDDHGTGVLALAKDSDAYAIPVSYTFDEDDEAIYFRMGFAPGSQKQKYLDDTDHLSFVVYADTDDGWKSVVVEGTAETLGTDSLDAAIVEAMQGLDIPYYQVHERPATDVQFRIVRVQPTRMSGIVEGESQRKRTPAGNVEDGSR</sequence>
<dbReference type="InterPro" id="IPR012349">
    <property type="entry name" value="Split_barrel_FMN-bd"/>
</dbReference>